<keyword evidence="3" id="KW-0597">Phosphoprotein</keyword>
<evidence type="ECO:0000256" key="6">
    <source>
        <dbReference type="ARBA" id="ARBA00022777"/>
    </source>
</evidence>
<dbReference type="EC" id="2.7.13.3" evidence="2"/>
<keyword evidence="5" id="KW-0547">Nucleotide-binding</keyword>
<evidence type="ECO:0000256" key="4">
    <source>
        <dbReference type="ARBA" id="ARBA00022679"/>
    </source>
</evidence>
<evidence type="ECO:0000259" key="9">
    <source>
        <dbReference type="Pfam" id="PF07568"/>
    </source>
</evidence>
<protein>
    <recommendedName>
        <fullName evidence="2">histidine kinase</fullName>
        <ecNumber evidence="2">2.7.13.3</ecNumber>
    </recommendedName>
</protein>
<evidence type="ECO:0000256" key="2">
    <source>
        <dbReference type="ARBA" id="ARBA00012438"/>
    </source>
</evidence>
<dbReference type="AlphaFoldDB" id="A0A7L9WQV9"/>
<dbReference type="InterPro" id="IPR011495">
    <property type="entry name" value="Sig_transdc_His_kin_sub2_dim/P"/>
</dbReference>
<organism evidence="10 11">
    <name type="scientific">Pseudooceanicola spongiae</name>
    <dbReference type="NCBI Taxonomy" id="2613965"/>
    <lineage>
        <taxon>Bacteria</taxon>
        <taxon>Pseudomonadati</taxon>
        <taxon>Pseudomonadota</taxon>
        <taxon>Alphaproteobacteria</taxon>
        <taxon>Rhodobacterales</taxon>
        <taxon>Paracoccaceae</taxon>
        <taxon>Pseudooceanicola</taxon>
    </lineage>
</organism>
<dbReference type="GO" id="GO:0005524">
    <property type="term" value="F:ATP binding"/>
    <property type="evidence" value="ECO:0007669"/>
    <property type="project" value="UniProtKB-KW"/>
</dbReference>
<feature type="domain" description="Signal transduction histidine kinase subgroup 2 dimerisation and phosphoacceptor" evidence="9">
    <location>
        <begin position="67"/>
        <end position="141"/>
    </location>
</feature>
<evidence type="ECO:0000256" key="5">
    <source>
        <dbReference type="ARBA" id="ARBA00022741"/>
    </source>
</evidence>
<evidence type="ECO:0000256" key="7">
    <source>
        <dbReference type="ARBA" id="ARBA00022840"/>
    </source>
</evidence>
<dbReference type="PRINTS" id="PR00344">
    <property type="entry name" value="BCTRLSENSOR"/>
</dbReference>
<dbReference type="PANTHER" id="PTHR41523:SF8">
    <property type="entry name" value="ETHYLENE RESPONSE SENSOR PROTEIN"/>
    <property type="match status" value="1"/>
</dbReference>
<reference evidence="10 11" key="1">
    <citation type="submission" date="2019-10" db="EMBL/GenBank/DDBJ databases">
        <title>Pseudopuniceibacterium sp. HQ09 islated from Antarctica.</title>
        <authorList>
            <person name="Liao L."/>
            <person name="Su S."/>
            <person name="Chen B."/>
            <person name="Yu Y."/>
        </authorList>
    </citation>
    <scope>NUCLEOTIDE SEQUENCE [LARGE SCALE GENOMIC DNA]</scope>
    <source>
        <strain evidence="10 11">HQ09</strain>
    </source>
</reference>
<dbReference type="InterPro" id="IPR004358">
    <property type="entry name" value="Sig_transdc_His_kin-like_C"/>
</dbReference>
<dbReference type="Gene3D" id="3.30.565.10">
    <property type="entry name" value="Histidine kinase-like ATPase, C-terminal domain"/>
    <property type="match status" value="1"/>
</dbReference>
<accession>A0A7L9WQV9</accession>
<dbReference type="Pfam" id="PF02518">
    <property type="entry name" value="HATPase_c"/>
    <property type="match status" value="1"/>
</dbReference>
<evidence type="ECO:0000256" key="3">
    <source>
        <dbReference type="ARBA" id="ARBA00022553"/>
    </source>
</evidence>
<dbReference type="SUPFAM" id="SSF55874">
    <property type="entry name" value="ATPase domain of HSP90 chaperone/DNA topoisomerase II/histidine kinase"/>
    <property type="match status" value="1"/>
</dbReference>
<keyword evidence="6" id="KW-0418">Kinase</keyword>
<dbReference type="GO" id="GO:0004673">
    <property type="term" value="F:protein histidine kinase activity"/>
    <property type="evidence" value="ECO:0007669"/>
    <property type="project" value="UniProtKB-EC"/>
</dbReference>
<evidence type="ECO:0000256" key="1">
    <source>
        <dbReference type="ARBA" id="ARBA00000085"/>
    </source>
</evidence>
<evidence type="ECO:0000259" key="8">
    <source>
        <dbReference type="Pfam" id="PF02518"/>
    </source>
</evidence>
<comment type="catalytic activity">
    <reaction evidence="1">
        <text>ATP + protein L-histidine = ADP + protein N-phospho-L-histidine.</text>
        <dbReference type="EC" id="2.7.13.3"/>
    </reaction>
</comment>
<dbReference type="Proteomes" id="UP000594118">
    <property type="component" value="Chromosome"/>
</dbReference>
<gene>
    <name evidence="10" type="ORF">F3W81_14445</name>
</gene>
<dbReference type="InterPro" id="IPR036890">
    <property type="entry name" value="HATPase_C_sf"/>
</dbReference>
<dbReference type="PANTHER" id="PTHR41523">
    <property type="entry name" value="TWO-COMPONENT SYSTEM SENSOR PROTEIN"/>
    <property type="match status" value="1"/>
</dbReference>
<name>A0A7L9WQV9_9RHOB</name>
<sequence length="258" mass="28672">MGRPQTCVCPNLRMIATNALCTQDIRIDWITLSGRRKMHATLFEQDFGPSVSGTVLPPLSELSAADEANHRIANHLQLVSVLLSREARAVDNDDAREALNRTHARIWAIAGVHRLLQDSSTQQLVDLQPFLERLCDQFAQSCPEHRRLILRADTVMVDARSATRIGMLVIELVTNACKFAYLVGEPGDIFVGLRRITPGRFELSVQDRGRGVASQKAHAHGTGLGQRLIDKTVRQLGGVAVWEDANPGLRFRLELKNQ</sequence>
<keyword evidence="11" id="KW-1185">Reference proteome</keyword>
<keyword evidence="7" id="KW-0067">ATP-binding</keyword>
<evidence type="ECO:0000313" key="11">
    <source>
        <dbReference type="Proteomes" id="UP000594118"/>
    </source>
</evidence>
<feature type="domain" description="Histidine kinase/HSP90-like ATPase" evidence="8">
    <location>
        <begin position="163"/>
        <end position="256"/>
    </location>
</feature>
<dbReference type="KEGG" id="pshq:F3W81_14445"/>
<evidence type="ECO:0000313" key="10">
    <source>
        <dbReference type="EMBL" id="QOL81918.1"/>
    </source>
</evidence>
<dbReference type="Pfam" id="PF07568">
    <property type="entry name" value="HisKA_2"/>
    <property type="match status" value="1"/>
</dbReference>
<dbReference type="InterPro" id="IPR003594">
    <property type="entry name" value="HATPase_dom"/>
</dbReference>
<dbReference type="EMBL" id="CP045201">
    <property type="protein sequence ID" value="QOL81918.1"/>
    <property type="molecule type" value="Genomic_DNA"/>
</dbReference>
<keyword evidence="4" id="KW-0808">Transferase</keyword>
<proteinExistence type="predicted"/>